<keyword evidence="7" id="KW-1185">Reference proteome</keyword>
<keyword evidence="3 4" id="KW-0479">Metal-binding</keyword>
<name>A0A0A0MBU2_9GAMM</name>
<dbReference type="InterPro" id="IPR026590">
    <property type="entry name" value="Ssirtuin_cat_dom"/>
</dbReference>
<dbReference type="Gene3D" id="3.30.1600.10">
    <property type="entry name" value="SIR2/SIRT2 'Small Domain"/>
    <property type="match status" value="1"/>
</dbReference>
<proteinExistence type="inferred from homology"/>
<comment type="subcellular location">
    <subcellularLocation>
        <location evidence="3">Cytoplasm</location>
    </subcellularLocation>
</comment>
<evidence type="ECO:0000256" key="3">
    <source>
        <dbReference type="HAMAP-Rule" id="MF_01121"/>
    </source>
</evidence>
<feature type="domain" description="Deacetylase sirtuin-type" evidence="5">
    <location>
        <begin position="1"/>
        <end position="251"/>
    </location>
</feature>
<dbReference type="eggNOG" id="COG0846">
    <property type="taxonomic scope" value="Bacteria"/>
</dbReference>
<comment type="function">
    <text evidence="3">NAD-dependent lysine deacetylase and desuccinylase that specifically removes acetyl and succinyl groups on target proteins. Modulates the activities of several proteins which are inactive in their acylated form.</text>
</comment>
<dbReference type="RefSeq" id="WP_052106596.1">
    <property type="nucleotide sequence ID" value="NZ_AUHT01000004.1"/>
</dbReference>
<comment type="caution">
    <text evidence="6">The sequence shown here is derived from an EMBL/GenBank/DDBJ whole genome shotgun (WGS) entry which is preliminary data.</text>
</comment>
<gene>
    <name evidence="3" type="primary">cobB</name>
    <name evidence="6" type="ORF">N791_10935</name>
</gene>
<evidence type="ECO:0000259" key="5">
    <source>
        <dbReference type="PROSITE" id="PS50305"/>
    </source>
</evidence>
<dbReference type="EMBL" id="AVBH01000028">
    <property type="protein sequence ID" value="KGO99166.1"/>
    <property type="molecule type" value="Genomic_DNA"/>
</dbReference>
<dbReference type="PANTHER" id="PTHR11085">
    <property type="entry name" value="NAD-DEPENDENT PROTEIN DEACYLASE SIRTUIN-5, MITOCHONDRIAL-RELATED"/>
    <property type="match status" value="1"/>
</dbReference>
<dbReference type="EC" id="2.3.1.286" evidence="3"/>
<dbReference type="STRING" id="1385515.GCA_000423325_00412"/>
<dbReference type="InterPro" id="IPR026591">
    <property type="entry name" value="Sirtuin_cat_small_dom_sf"/>
</dbReference>
<feature type="binding site" evidence="3">
    <location>
        <begin position="98"/>
        <end position="101"/>
    </location>
    <ligand>
        <name>NAD(+)</name>
        <dbReference type="ChEBI" id="CHEBI:57540"/>
    </ligand>
</feature>
<dbReference type="PANTHER" id="PTHR11085:SF10">
    <property type="entry name" value="NAD-DEPENDENT PROTEIN DEACYLASE SIRTUIN-5, MITOCHONDRIAL-RELATED"/>
    <property type="match status" value="1"/>
</dbReference>
<feature type="binding site" evidence="3 4">
    <location>
        <position position="153"/>
    </location>
    <ligand>
        <name>Zn(2+)</name>
        <dbReference type="ChEBI" id="CHEBI:29105"/>
    </ligand>
</feature>
<comment type="catalytic activity">
    <reaction evidence="3">
        <text>N(6)-succinyl-L-lysyl-[protein] + NAD(+) + H2O = 2''-O-succinyl-ADP-D-ribose + nicotinamide + L-lysyl-[protein]</text>
        <dbReference type="Rhea" id="RHEA:47668"/>
        <dbReference type="Rhea" id="RHEA-COMP:9752"/>
        <dbReference type="Rhea" id="RHEA-COMP:11877"/>
        <dbReference type="ChEBI" id="CHEBI:15377"/>
        <dbReference type="ChEBI" id="CHEBI:17154"/>
        <dbReference type="ChEBI" id="CHEBI:29969"/>
        <dbReference type="ChEBI" id="CHEBI:57540"/>
        <dbReference type="ChEBI" id="CHEBI:87830"/>
        <dbReference type="ChEBI" id="CHEBI:87832"/>
    </reaction>
</comment>
<feature type="binding site" evidence="3">
    <location>
        <position position="67"/>
    </location>
    <ligand>
        <name>substrate</name>
    </ligand>
</feature>
<dbReference type="OrthoDB" id="9800582at2"/>
<sequence length="253" mass="27156">MEDAITLLEACTRPVVFTGAGMSAESGIATFRGSSDSLWSRFRPEELATPAAFHRDPALVWGWYVYRMAQLQSVQPHDGHLALARAEERWPGLAVVTQNVDDLHEKAGSSRVLHLHGELMELRCSRCERPFGGFELPDIADMDAGQRLDPPHCDHCGGLIRPEVVWFGESLPTDVWAQAQEAIAGCDLLLVVGTSGQVEPAASLVSLARAGGARVVLIDPGTTGHAAVADVHLRGAAGKELPRLLANEGEKNG</sequence>
<keyword evidence="3" id="KW-0963">Cytoplasm</keyword>
<dbReference type="AlphaFoldDB" id="A0A0A0MBU2"/>
<evidence type="ECO:0000256" key="2">
    <source>
        <dbReference type="ARBA" id="ARBA00023027"/>
    </source>
</evidence>
<dbReference type="GO" id="GO:0017136">
    <property type="term" value="F:histone deacetylase activity, NAD-dependent"/>
    <property type="evidence" value="ECO:0007669"/>
    <property type="project" value="TreeGrafter"/>
</dbReference>
<dbReference type="CDD" id="cd01412">
    <property type="entry name" value="SIRT5_Af1_CobB"/>
    <property type="match status" value="1"/>
</dbReference>
<dbReference type="Pfam" id="PF02146">
    <property type="entry name" value="SIR2"/>
    <property type="match status" value="1"/>
</dbReference>
<dbReference type="GO" id="GO:0070403">
    <property type="term" value="F:NAD+ binding"/>
    <property type="evidence" value="ECO:0007669"/>
    <property type="project" value="UniProtKB-UniRule"/>
</dbReference>
<feature type="binding site" evidence="3">
    <location>
        <position position="237"/>
    </location>
    <ligand>
        <name>NAD(+)</name>
        <dbReference type="ChEBI" id="CHEBI:57540"/>
    </ligand>
</feature>
<reference evidence="6 7" key="1">
    <citation type="submission" date="2013-08" db="EMBL/GenBank/DDBJ databases">
        <title>Genomic analysis of Lysobacter defluvii.</title>
        <authorList>
            <person name="Wang Q."/>
            <person name="Wang G."/>
        </authorList>
    </citation>
    <scope>NUCLEOTIDE SEQUENCE [LARGE SCALE GENOMIC DNA]</scope>
    <source>
        <strain evidence="6 7">IMMIB APB-9</strain>
    </source>
</reference>
<keyword evidence="2 3" id="KW-0520">NAD</keyword>
<comment type="cofactor">
    <cofactor evidence="3">
        <name>Zn(2+)</name>
        <dbReference type="ChEBI" id="CHEBI:29105"/>
    </cofactor>
    <text evidence="3">Binds 1 zinc ion per subunit.</text>
</comment>
<keyword evidence="1" id="KW-0808">Transferase</keyword>
<dbReference type="InterPro" id="IPR003000">
    <property type="entry name" value="Sirtuin"/>
</dbReference>
<organism evidence="6 7">
    <name type="scientific">Lysobacter defluvii IMMIB APB-9 = DSM 18482</name>
    <dbReference type="NCBI Taxonomy" id="1385515"/>
    <lineage>
        <taxon>Bacteria</taxon>
        <taxon>Pseudomonadati</taxon>
        <taxon>Pseudomonadota</taxon>
        <taxon>Gammaproteobacteria</taxon>
        <taxon>Lysobacterales</taxon>
        <taxon>Lysobacteraceae</taxon>
        <taxon>Novilysobacter</taxon>
    </lineage>
</organism>
<protein>
    <recommendedName>
        <fullName evidence="3">NAD-dependent protein deacylase</fullName>
        <ecNumber evidence="3">2.3.1.286</ecNumber>
    </recommendedName>
    <alternativeName>
        <fullName evidence="3">Regulatory protein SIR2 homolog</fullName>
    </alternativeName>
</protein>
<feature type="active site" description="Proton acceptor" evidence="3 4">
    <location>
        <position position="116"/>
    </location>
</feature>
<feature type="binding site" evidence="3 4">
    <location>
        <position position="124"/>
    </location>
    <ligand>
        <name>Zn(2+)</name>
        <dbReference type="ChEBI" id="CHEBI:29105"/>
    </ligand>
</feature>
<comment type="similarity">
    <text evidence="3">Belongs to the sirtuin family. Class III subfamily.</text>
</comment>
<evidence type="ECO:0000256" key="1">
    <source>
        <dbReference type="ARBA" id="ARBA00022679"/>
    </source>
</evidence>
<comment type="catalytic activity">
    <reaction evidence="3">
        <text>N(6)-acetyl-L-lysyl-[protein] + NAD(+) + H2O = 2''-O-acetyl-ADP-D-ribose + nicotinamide + L-lysyl-[protein]</text>
        <dbReference type="Rhea" id="RHEA:43636"/>
        <dbReference type="Rhea" id="RHEA-COMP:9752"/>
        <dbReference type="Rhea" id="RHEA-COMP:10731"/>
        <dbReference type="ChEBI" id="CHEBI:15377"/>
        <dbReference type="ChEBI" id="CHEBI:17154"/>
        <dbReference type="ChEBI" id="CHEBI:29969"/>
        <dbReference type="ChEBI" id="CHEBI:57540"/>
        <dbReference type="ChEBI" id="CHEBI:61930"/>
        <dbReference type="ChEBI" id="CHEBI:83767"/>
        <dbReference type="EC" id="2.3.1.286"/>
    </reaction>
</comment>
<dbReference type="HAMAP" id="MF_01121">
    <property type="entry name" value="Sirtuin_ClassIII"/>
    <property type="match status" value="1"/>
</dbReference>
<evidence type="ECO:0000256" key="4">
    <source>
        <dbReference type="PROSITE-ProRule" id="PRU00236"/>
    </source>
</evidence>
<evidence type="ECO:0000313" key="6">
    <source>
        <dbReference type="EMBL" id="KGO99166.1"/>
    </source>
</evidence>
<dbReference type="GO" id="GO:0008270">
    <property type="term" value="F:zinc ion binding"/>
    <property type="evidence" value="ECO:0007669"/>
    <property type="project" value="UniProtKB-UniRule"/>
</dbReference>
<dbReference type="Proteomes" id="UP000030003">
    <property type="component" value="Unassembled WGS sequence"/>
</dbReference>
<dbReference type="NCBIfam" id="NF001753">
    <property type="entry name" value="PRK00481.1-3"/>
    <property type="match status" value="1"/>
</dbReference>
<dbReference type="PROSITE" id="PS50305">
    <property type="entry name" value="SIRTUIN"/>
    <property type="match status" value="1"/>
</dbReference>
<accession>A0A0A0MBU2</accession>
<dbReference type="Gene3D" id="3.40.50.1220">
    <property type="entry name" value="TPP-binding domain"/>
    <property type="match status" value="1"/>
</dbReference>
<dbReference type="GO" id="GO:0005737">
    <property type="term" value="C:cytoplasm"/>
    <property type="evidence" value="ECO:0007669"/>
    <property type="project" value="UniProtKB-SubCell"/>
</dbReference>
<feature type="binding site" evidence="3">
    <location>
        <begin position="193"/>
        <end position="195"/>
    </location>
    <ligand>
        <name>NAD(+)</name>
        <dbReference type="ChEBI" id="CHEBI:57540"/>
    </ligand>
</feature>
<feature type="binding site" evidence="3">
    <location>
        <position position="64"/>
    </location>
    <ligand>
        <name>substrate</name>
    </ligand>
</feature>
<dbReference type="GO" id="GO:0036054">
    <property type="term" value="F:protein-malonyllysine demalonylase activity"/>
    <property type="evidence" value="ECO:0007669"/>
    <property type="project" value="InterPro"/>
</dbReference>
<dbReference type="InterPro" id="IPR027546">
    <property type="entry name" value="Sirtuin_class_III"/>
</dbReference>
<comment type="caution">
    <text evidence="3">Lacks conserved residue(s) required for the propagation of feature annotation.</text>
</comment>
<comment type="domain">
    <text evidence="3">2 residues (Tyr-64 and Arg-67) present in a large hydrophobic pocket are probably involved in substrate specificity. They are important for desuccinylation activity, but dispensable for deacetylation activity.</text>
</comment>
<dbReference type="GO" id="GO:0036055">
    <property type="term" value="F:protein-succinyllysine desuccinylase activity"/>
    <property type="evidence" value="ECO:0007669"/>
    <property type="project" value="UniProtKB-UniRule"/>
</dbReference>
<dbReference type="InterPro" id="IPR050134">
    <property type="entry name" value="NAD-dep_sirtuin_deacylases"/>
</dbReference>
<keyword evidence="3 4" id="KW-0862">Zinc</keyword>
<feature type="binding site" evidence="3 4">
    <location>
        <position position="127"/>
    </location>
    <ligand>
        <name>Zn(2+)</name>
        <dbReference type="ChEBI" id="CHEBI:29105"/>
    </ligand>
</feature>
<evidence type="ECO:0000313" key="7">
    <source>
        <dbReference type="Proteomes" id="UP000030003"/>
    </source>
</evidence>
<feature type="binding site" evidence="3 4">
    <location>
        <position position="156"/>
    </location>
    <ligand>
        <name>Zn(2+)</name>
        <dbReference type="ChEBI" id="CHEBI:29105"/>
    </ligand>
</feature>
<dbReference type="InterPro" id="IPR029035">
    <property type="entry name" value="DHS-like_NAD/FAD-binding_dom"/>
</dbReference>
<dbReference type="SUPFAM" id="SSF52467">
    <property type="entry name" value="DHS-like NAD/FAD-binding domain"/>
    <property type="match status" value="1"/>
</dbReference>